<evidence type="ECO:0000313" key="7">
    <source>
        <dbReference type="Proteomes" id="UP000248795"/>
    </source>
</evidence>
<dbReference type="InterPro" id="IPR018490">
    <property type="entry name" value="cNMP-bd_dom_sf"/>
</dbReference>
<keyword evidence="2" id="KW-0238">DNA-binding</keyword>
<dbReference type="SUPFAM" id="SSF46785">
    <property type="entry name" value="Winged helix' DNA-binding domain"/>
    <property type="match status" value="1"/>
</dbReference>
<dbReference type="InterPro" id="IPR036388">
    <property type="entry name" value="WH-like_DNA-bd_sf"/>
</dbReference>
<dbReference type="InterPro" id="IPR000595">
    <property type="entry name" value="cNMP-bd_dom"/>
</dbReference>
<dbReference type="InterPro" id="IPR050397">
    <property type="entry name" value="Env_Response_Regulators"/>
</dbReference>
<accession>A0A2W2BD13</accession>
<evidence type="ECO:0000259" key="4">
    <source>
        <dbReference type="PROSITE" id="PS50042"/>
    </source>
</evidence>
<protein>
    <recommendedName>
        <fullName evidence="8">Crp/Fnr family transcriptional regulator</fullName>
    </recommendedName>
</protein>
<dbReference type="InterPro" id="IPR012318">
    <property type="entry name" value="HTH_CRP"/>
</dbReference>
<feature type="domain" description="HTH crp-type" evidence="5">
    <location>
        <begin position="195"/>
        <end position="264"/>
    </location>
</feature>
<gene>
    <name evidence="6" type="ORF">DK847_06820</name>
</gene>
<dbReference type="InterPro" id="IPR036390">
    <property type="entry name" value="WH_DNA-bd_sf"/>
</dbReference>
<feature type="domain" description="Cyclic nucleotide-binding" evidence="4">
    <location>
        <begin position="85"/>
        <end position="165"/>
    </location>
</feature>
<dbReference type="PANTHER" id="PTHR24567:SF26">
    <property type="entry name" value="REGULATORY PROTEIN YEIL"/>
    <property type="match status" value="1"/>
</dbReference>
<evidence type="ECO:0000256" key="1">
    <source>
        <dbReference type="ARBA" id="ARBA00023015"/>
    </source>
</evidence>
<reference evidence="7" key="1">
    <citation type="submission" date="2018-06" db="EMBL/GenBank/DDBJ databases">
        <title>Aestuariibacter litoralis strain KCTC 52945T.</title>
        <authorList>
            <person name="Li X."/>
            <person name="Salam N."/>
            <person name="Li J.-L."/>
            <person name="Chen Y.-M."/>
            <person name="Yang Z.-W."/>
            <person name="Zhang L.-Y."/>
            <person name="Han M.-X."/>
            <person name="Xiao M."/>
            <person name="Li W.-J."/>
        </authorList>
    </citation>
    <scope>NUCLEOTIDE SEQUENCE [LARGE SCALE GENOMIC DNA]</scope>
    <source>
        <strain evidence="7">KCTC 52945</strain>
    </source>
</reference>
<comment type="caution">
    <text evidence="6">The sequence shown here is derived from an EMBL/GenBank/DDBJ whole genome shotgun (WGS) entry which is preliminary data.</text>
</comment>
<dbReference type="InterPro" id="IPR014710">
    <property type="entry name" value="RmlC-like_jellyroll"/>
</dbReference>
<dbReference type="PANTHER" id="PTHR24567">
    <property type="entry name" value="CRP FAMILY TRANSCRIPTIONAL REGULATORY PROTEIN"/>
    <property type="match status" value="1"/>
</dbReference>
<keyword evidence="7" id="KW-1185">Reference proteome</keyword>
<dbReference type="Gene3D" id="2.60.120.10">
    <property type="entry name" value="Jelly Rolls"/>
    <property type="match status" value="1"/>
</dbReference>
<dbReference type="Pfam" id="PF13545">
    <property type="entry name" value="HTH_Crp_2"/>
    <property type="match status" value="1"/>
</dbReference>
<organism evidence="6 7">
    <name type="scientific">Aestuariivirga litoralis</name>
    <dbReference type="NCBI Taxonomy" id="2650924"/>
    <lineage>
        <taxon>Bacteria</taxon>
        <taxon>Pseudomonadati</taxon>
        <taxon>Pseudomonadota</taxon>
        <taxon>Alphaproteobacteria</taxon>
        <taxon>Hyphomicrobiales</taxon>
        <taxon>Aestuariivirgaceae</taxon>
        <taxon>Aestuariivirga</taxon>
    </lineage>
</organism>
<evidence type="ECO:0000313" key="6">
    <source>
        <dbReference type="EMBL" id="PZF78124.1"/>
    </source>
</evidence>
<dbReference type="EMBL" id="QKVK01000002">
    <property type="protein sequence ID" value="PZF78124.1"/>
    <property type="molecule type" value="Genomic_DNA"/>
</dbReference>
<dbReference type="SUPFAM" id="SSF51206">
    <property type="entry name" value="cAMP-binding domain-like"/>
    <property type="match status" value="1"/>
</dbReference>
<dbReference type="PROSITE" id="PS51063">
    <property type="entry name" value="HTH_CRP_2"/>
    <property type="match status" value="1"/>
</dbReference>
<name>A0A2W2BD13_9HYPH</name>
<dbReference type="PROSITE" id="PS50042">
    <property type="entry name" value="CNMP_BINDING_3"/>
    <property type="match status" value="1"/>
</dbReference>
<proteinExistence type="predicted"/>
<dbReference type="GO" id="GO:0003677">
    <property type="term" value="F:DNA binding"/>
    <property type="evidence" value="ECO:0007669"/>
    <property type="project" value="UniProtKB-KW"/>
</dbReference>
<dbReference type="Pfam" id="PF00027">
    <property type="entry name" value="cNMP_binding"/>
    <property type="match status" value="1"/>
</dbReference>
<dbReference type="Gene3D" id="1.10.10.10">
    <property type="entry name" value="Winged helix-like DNA-binding domain superfamily/Winged helix DNA-binding domain"/>
    <property type="match status" value="1"/>
</dbReference>
<evidence type="ECO:0000256" key="3">
    <source>
        <dbReference type="ARBA" id="ARBA00023163"/>
    </source>
</evidence>
<dbReference type="SMART" id="SM00419">
    <property type="entry name" value="HTH_CRP"/>
    <property type="match status" value="1"/>
</dbReference>
<evidence type="ECO:0000256" key="2">
    <source>
        <dbReference type="ARBA" id="ARBA00023125"/>
    </source>
</evidence>
<evidence type="ECO:0000259" key="5">
    <source>
        <dbReference type="PROSITE" id="PS51063"/>
    </source>
</evidence>
<dbReference type="GO" id="GO:0003700">
    <property type="term" value="F:DNA-binding transcription factor activity"/>
    <property type="evidence" value="ECO:0007669"/>
    <property type="project" value="TreeGrafter"/>
</dbReference>
<keyword evidence="1" id="KW-0805">Transcription regulation</keyword>
<dbReference type="Proteomes" id="UP000248795">
    <property type="component" value="Unassembled WGS sequence"/>
</dbReference>
<dbReference type="CDD" id="cd00038">
    <property type="entry name" value="CAP_ED"/>
    <property type="match status" value="1"/>
</dbReference>
<dbReference type="GO" id="GO:0005829">
    <property type="term" value="C:cytosol"/>
    <property type="evidence" value="ECO:0007669"/>
    <property type="project" value="TreeGrafter"/>
</dbReference>
<evidence type="ECO:0008006" key="8">
    <source>
        <dbReference type="Google" id="ProtNLM"/>
    </source>
</evidence>
<keyword evidence="3" id="KW-0804">Transcription</keyword>
<sequence length="274" mass="30311">MSPDFRNPTPCGQLFIGAHNLHRQSLLKETTNLSSTCPPCMPREGAMISREDVNTLAKSSGWLSKQPSEFQEALLSRCNLRRHVAGEIICNVGDRFTGMFGLVTGIMKIEFATPGQDLKIASVKQSNFWFGQASSLTREAHSVTVTVTKPSSILHISHERFEELMADASYARCFALLTVEHYYEAATALAHLLSDRTEHRIASRLALLAEKAGGVTPIELCVTQNDLAEMCNLSRSVVLQVLKRLEDRGIIQTAYRRIQISDPVSLLAFCSETA</sequence>
<dbReference type="AlphaFoldDB" id="A0A2W2BD13"/>